<organism evidence="1 2">
    <name type="scientific">Pseudomonas fluorescens</name>
    <dbReference type="NCBI Taxonomy" id="294"/>
    <lineage>
        <taxon>Bacteria</taxon>
        <taxon>Pseudomonadati</taxon>
        <taxon>Pseudomonadota</taxon>
        <taxon>Gammaproteobacteria</taxon>
        <taxon>Pseudomonadales</taxon>
        <taxon>Pseudomonadaceae</taxon>
        <taxon>Pseudomonas</taxon>
    </lineage>
</organism>
<evidence type="ECO:0000313" key="1">
    <source>
        <dbReference type="EMBL" id="VVP60318.1"/>
    </source>
</evidence>
<dbReference type="RefSeq" id="WP_150759722.1">
    <property type="nucleotide sequence ID" value="NZ_CABVIE010000040.1"/>
</dbReference>
<dbReference type="AlphaFoldDB" id="A0A8H2P755"/>
<accession>A0A8H2P755</accession>
<proteinExistence type="predicted"/>
<dbReference type="Proteomes" id="UP000325723">
    <property type="component" value="Unassembled WGS sequence"/>
</dbReference>
<sequence length="350" mass="38415">MNTVEKGNAAMTTNLKAAIAATSPWEDAMLLINGKKVEWGAKPVFLRGQVNDVTVEAPPALARELNLGLAEDGDLNIVASPIFGNWVVPVDGKFSWKITPVAGKSGRITLVFFSREVLESWEHRSSVISIDLADEAVPLLNGIPIPESGVDLISGETKKITLAYKNGNHLQDVPLALDWIPNRGLQYQDLQSKPPLKELSSRHEWSITGAEKEGTLKFKIFNDSAQATLLTPTNRLVPAYRLRYLMLVGGEYVELPGPPVEIRVVTGFYFMLIRVRRPDNSPVVGVSVTFNVEGYTAQTRTTNSDGIASQLYTLLPGKRECSAVMKLDGKEYVTKLLLIVSSPSENEVNK</sequence>
<gene>
    <name evidence="1" type="ORF">PS900_06175</name>
</gene>
<name>A0A8H2P755_PSEFL</name>
<dbReference type="EMBL" id="CABVIE010000040">
    <property type="protein sequence ID" value="VVP60318.1"/>
    <property type="molecule type" value="Genomic_DNA"/>
</dbReference>
<protein>
    <submittedName>
        <fullName evidence="1">Uncharacterized protein</fullName>
    </submittedName>
</protein>
<reference evidence="1 2" key="1">
    <citation type="submission" date="2019-09" db="EMBL/GenBank/DDBJ databases">
        <authorList>
            <person name="Chandra G."/>
            <person name="Truman W A."/>
        </authorList>
    </citation>
    <scope>NUCLEOTIDE SEQUENCE [LARGE SCALE GENOMIC DNA]</scope>
    <source>
        <strain evidence="1">PS900</strain>
    </source>
</reference>
<evidence type="ECO:0000313" key="2">
    <source>
        <dbReference type="Proteomes" id="UP000325723"/>
    </source>
</evidence>
<comment type="caution">
    <text evidence="1">The sequence shown here is derived from an EMBL/GenBank/DDBJ whole genome shotgun (WGS) entry which is preliminary data.</text>
</comment>